<dbReference type="Proteomes" id="UP000743001">
    <property type="component" value="Unassembled WGS sequence"/>
</dbReference>
<feature type="compositionally biased region" description="Basic and acidic residues" evidence="2">
    <location>
        <begin position="56"/>
        <end position="68"/>
    </location>
</feature>
<keyword evidence="5" id="KW-1185">Reference proteome</keyword>
<name>A0ABS6FR89_9BACL</name>
<gene>
    <name evidence="4" type="ORF">KQJ23_07540</name>
</gene>
<evidence type="ECO:0000256" key="2">
    <source>
        <dbReference type="SAM" id="MobiDB-lite"/>
    </source>
</evidence>
<protein>
    <submittedName>
        <fullName evidence="4">Alpha-glucosidase C-terminal domain-containing protein</fullName>
    </submittedName>
</protein>
<organism evidence="4 5">
    <name type="scientific">Paenibacillus brevis</name>
    <dbReference type="NCBI Taxonomy" id="2841508"/>
    <lineage>
        <taxon>Bacteria</taxon>
        <taxon>Bacillati</taxon>
        <taxon>Bacillota</taxon>
        <taxon>Bacilli</taxon>
        <taxon>Bacillales</taxon>
        <taxon>Paenibacillaceae</taxon>
        <taxon>Paenibacillus</taxon>
    </lineage>
</organism>
<dbReference type="SMART" id="SM00642">
    <property type="entry name" value="Aamy"/>
    <property type="match status" value="1"/>
</dbReference>
<comment type="similarity">
    <text evidence="1">Belongs to the glycosyl hydrolase 13 family.</text>
</comment>
<dbReference type="Pfam" id="PF16657">
    <property type="entry name" value="Malt_amylase_C"/>
    <property type="match status" value="1"/>
</dbReference>
<dbReference type="CDD" id="cd11313">
    <property type="entry name" value="AmyAc_arch_bac_AmyA"/>
    <property type="match status" value="1"/>
</dbReference>
<dbReference type="Pfam" id="PF00128">
    <property type="entry name" value="Alpha-amylase"/>
    <property type="match status" value="2"/>
</dbReference>
<evidence type="ECO:0000256" key="1">
    <source>
        <dbReference type="ARBA" id="ARBA00008061"/>
    </source>
</evidence>
<comment type="caution">
    <text evidence="4">The sequence shown here is derived from an EMBL/GenBank/DDBJ whole genome shotgun (WGS) entry which is preliminary data.</text>
</comment>
<proteinExistence type="inferred from homology"/>
<sequence>MDFPPVVRHGNSDSPEINREVNALNKPTKWLVVVPLMISILGLSACGGASGGDTGEVDKKPQGEKELVSRSAPVPEWADQAVMYEVNVRQYTKEGTFRAFAEHLPRLKELGVDILWLMPIHPISEVKRNGSLGSYYAVRDYKAVNPEFGTEEDFRALMKEAHDLGFKVVLDWVANHTGWDHEWLGNPGWYTTDEAGNVVQPPGTNWSDVADLNFDNSEMRAAMLDAMEYWVEEFDVDGYRCDYAGGVPADFWEEARMSLEQLKPVYMLAEDDQQIKLLSYAFNANYGWQFYNLMNSIAKGQGQNHEEQVLRYGERLTTGYPSGTYPLHFTSNHDENSWTGTEYERLGEAVKPMAVLTFTMPGMPLIYSGQEAGLNKRLQFFEKDEIVWDDLVLQDFYRELIGLKHEHPALWNGKAGGTFERLESEREPVLAFARKKEGSTVIVVMNLSEEAIQGKIQTEPLAGAYSSFPDGAPVSLGAELTVELEPWEYLIYTQAE</sequence>
<evidence type="ECO:0000313" key="5">
    <source>
        <dbReference type="Proteomes" id="UP000743001"/>
    </source>
</evidence>
<accession>A0ABS6FR89</accession>
<dbReference type="EMBL" id="JAHLQJ010000005">
    <property type="protein sequence ID" value="MBU5671686.1"/>
    <property type="molecule type" value="Genomic_DNA"/>
</dbReference>
<reference evidence="4 5" key="1">
    <citation type="submission" date="2021-06" db="EMBL/GenBank/DDBJ databases">
        <authorList>
            <person name="Sun Q."/>
            <person name="Li D."/>
        </authorList>
    </citation>
    <scope>NUCLEOTIDE SEQUENCE [LARGE SCALE GENOMIC DNA]</scope>
    <source>
        <strain evidence="4 5">MSJ-6</strain>
    </source>
</reference>
<evidence type="ECO:0000313" key="4">
    <source>
        <dbReference type="EMBL" id="MBU5671686.1"/>
    </source>
</evidence>
<evidence type="ECO:0000259" key="3">
    <source>
        <dbReference type="SMART" id="SM00642"/>
    </source>
</evidence>
<feature type="region of interest" description="Disordered" evidence="2">
    <location>
        <begin position="51"/>
        <end position="71"/>
    </location>
</feature>
<dbReference type="InterPro" id="IPR032091">
    <property type="entry name" value="Malt_amylase-like_C"/>
</dbReference>
<feature type="domain" description="Glycosyl hydrolase family 13 catalytic" evidence="3">
    <location>
        <begin position="85"/>
        <end position="404"/>
    </location>
</feature>
<dbReference type="PANTHER" id="PTHR47786">
    <property type="entry name" value="ALPHA-1,4-GLUCAN:MALTOSE-1-PHOSPHATE MALTOSYLTRANSFERASE"/>
    <property type="match status" value="1"/>
</dbReference>
<dbReference type="InterPro" id="IPR006047">
    <property type="entry name" value="GH13_cat_dom"/>
</dbReference>
<dbReference type="PANTHER" id="PTHR47786:SF2">
    <property type="entry name" value="GLYCOSYL HYDROLASE FAMILY 13 CATALYTIC DOMAIN-CONTAINING PROTEIN"/>
    <property type="match status" value="1"/>
</dbReference>